<dbReference type="Pfam" id="PF08028">
    <property type="entry name" value="Acyl-CoA_dh_2"/>
    <property type="match status" value="1"/>
</dbReference>
<feature type="region of interest" description="Disordered" evidence="2">
    <location>
        <begin position="1"/>
        <end position="20"/>
    </location>
</feature>
<evidence type="ECO:0000313" key="5">
    <source>
        <dbReference type="Proteomes" id="UP000008311"/>
    </source>
</evidence>
<sequence length="98" mass="10419">MEFVRARPHSRESSGDERAVNDPLIVTRIGEIAVRIEAATAMVERAGGKIDAAQINLTEDHVIDAALSVAATQTITAEIAMEAADTLFELAGTESARI</sequence>
<keyword evidence="1" id="KW-0560">Oxidoreductase</keyword>
<dbReference type="SUPFAM" id="SSF47203">
    <property type="entry name" value="Acyl-CoA dehydrogenase C-terminal domain-like"/>
    <property type="match status" value="1"/>
</dbReference>
<protein>
    <recommendedName>
        <fullName evidence="3">Acyl-CoA dehydrogenase C-terminal domain-containing protein</fullName>
    </recommendedName>
</protein>
<accession>B9TPP5</accession>
<evidence type="ECO:0000256" key="1">
    <source>
        <dbReference type="ARBA" id="ARBA00023002"/>
    </source>
</evidence>
<evidence type="ECO:0000259" key="3">
    <source>
        <dbReference type="Pfam" id="PF08028"/>
    </source>
</evidence>
<dbReference type="EMBL" id="EQ996323">
    <property type="protein sequence ID" value="EEF22168.1"/>
    <property type="molecule type" value="Genomic_DNA"/>
</dbReference>
<dbReference type="AlphaFoldDB" id="B9TPP5"/>
<organism evidence="4 5">
    <name type="scientific">Ricinus communis</name>
    <name type="common">Castor bean</name>
    <dbReference type="NCBI Taxonomy" id="3988"/>
    <lineage>
        <taxon>Eukaryota</taxon>
        <taxon>Viridiplantae</taxon>
        <taxon>Streptophyta</taxon>
        <taxon>Embryophyta</taxon>
        <taxon>Tracheophyta</taxon>
        <taxon>Spermatophyta</taxon>
        <taxon>Magnoliopsida</taxon>
        <taxon>eudicotyledons</taxon>
        <taxon>Gunneridae</taxon>
        <taxon>Pentapetalae</taxon>
        <taxon>rosids</taxon>
        <taxon>fabids</taxon>
        <taxon>Malpighiales</taxon>
        <taxon>Euphorbiaceae</taxon>
        <taxon>Acalyphoideae</taxon>
        <taxon>Acalypheae</taxon>
        <taxon>Ricinus</taxon>
    </lineage>
</organism>
<feature type="domain" description="Acyl-CoA dehydrogenase C-terminal" evidence="3">
    <location>
        <begin position="9"/>
        <end position="96"/>
    </location>
</feature>
<feature type="compositionally biased region" description="Basic and acidic residues" evidence="2">
    <location>
        <begin position="9"/>
        <end position="20"/>
    </location>
</feature>
<proteinExistence type="predicted"/>
<dbReference type="Gene3D" id="1.20.140.10">
    <property type="entry name" value="Butyryl-CoA Dehydrogenase, subunit A, domain 3"/>
    <property type="match status" value="1"/>
</dbReference>
<dbReference type="InterPro" id="IPR036250">
    <property type="entry name" value="AcylCo_DH-like_C"/>
</dbReference>
<evidence type="ECO:0000256" key="2">
    <source>
        <dbReference type="SAM" id="MobiDB-lite"/>
    </source>
</evidence>
<gene>
    <name evidence="4" type="ORF">RCOM_2048340</name>
</gene>
<feature type="non-terminal residue" evidence="4">
    <location>
        <position position="98"/>
    </location>
</feature>
<name>B9TPP5_RICCO</name>
<dbReference type="InParanoid" id="B9TPP5"/>
<dbReference type="GO" id="GO:0016627">
    <property type="term" value="F:oxidoreductase activity, acting on the CH-CH group of donors"/>
    <property type="evidence" value="ECO:0007669"/>
    <property type="project" value="InterPro"/>
</dbReference>
<dbReference type="Proteomes" id="UP000008311">
    <property type="component" value="Unassembled WGS sequence"/>
</dbReference>
<keyword evidence="5" id="KW-1185">Reference proteome</keyword>
<dbReference type="InterPro" id="IPR013107">
    <property type="entry name" value="Acyl-CoA_DH_C"/>
</dbReference>
<evidence type="ECO:0000313" key="4">
    <source>
        <dbReference type="EMBL" id="EEF22168.1"/>
    </source>
</evidence>
<reference evidence="5" key="1">
    <citation type="journal article" date="2010" name="Nat. Biotechnol.">
        <title>Draft genome sequence of the oilseed species Ricinus communis.</title>
        <authorList>
            <person name="Chan A.P."/>
            <person name="Crabtree J."/>
            <person name="Zhao Q."/>
            <person name="Lorenzi H."/>
            <person name="Orvis J."/>
            <person name="Puiu D."/>
            <person name="Melake-Berhan A."/>
            <person name="Jones K.M."/>
            <person name="Redman J."/>
            <person name="Chen G."/>
            <person name="Cahoon E.B."/>
            <person name="Gedil M."/>
            <person name="Stanke M."/>
            <person name="Haas B.J."/>
            <person name="Wortman J.R."/>
            <person name="Fraser-Liggett C.M."/>
            <person name="Ravel J."/>
            <person name="Rabinowicz P.D."/>
        </authorList>
    </citation>
    <scope>NUCLEOTIDE SEQUENCE [LARGE SCALE GENOMIC DNA]</scope>
    <source>
        <strain evidence="5">cv. Hale</strain>
    </source>
</reference>